<name>X1DH38_9ZZZZ</name>
<accession>X1DH38</accession>
<feature type="non-terminal residue" evidence="1">
    <location>
        <position position="44"/>
    </location>
</feature>
<sequence length="44" mass="5072">MSTKKCPKCGCYMDLIRVAKVVEGKGLVHHRYWYCQACGHREDA</sequence>
<organism evidence="1">
    <name type="scientific">marine sediment metagenome</name>
    <dbReference type="NCBI Taxonomy" id="412755"/>
    <lineage>
        <taxon>unclassified sequences</taxon>
        <taxon>metagenomes</taxon>
        <taxon>ecological metagenomes</taxon>
    </lineage>
</organism>
<evidence type="ECO:0000313" key="1">
    <source>
        <dbReference type="EMBL" id="GAH19462.1"/>
    </source>
</evidence>
<reference evidence="1" key="1">
    <citation type="journal article" date="2014" name="Front. Microbiol.">
        <title>High frequency of phylogenetically diverse reductive dehalogenase-homologous genes in deep subseafloor sedimentary metagenomes.</title>
        <authorList>
            <person name="Kawai M."/>
            <person name="Futagami T."/>
            <person name="Toyoda A."/>
            <person name="Takaki Y."/>
            <person name="Nishi S."/>
            <person name="Hori S."/>
            <person name="Arai W."/>
            <person name="Tsubouchi T."/>
            <person name="Morono Y."/>
            <person name="Uchiyama I."/>
            <person name="Ito T."/>
            <person name="Fujiyama A."/>
            <person name="Inagaki F."/>
            <person name="Takami H."/>
        </authorList>
    </citation>
    <scope>NUCLEOTIDE SEQUENCE</scope>
    <source>
        <strain evidence="1">Expedition CK06-06</strain>
    </source>
</reference>
<proteinExistence type="predicted"/>
<comment type="caution">
    <text evidence="1">The sequence shown here is derived from an EMBL/GenBank/DDBJ whole genome shotgun (WGS) entry which is preliminary data.</text>
</comment>
<dbReference type="AlphaFoldDB" id="X1DH38"/>
<gene>
    <name evidence="1" type="ORF">S03H2_04184</name>
</gene>
<evidence type="ECO:0008006" key="2">
    <source>
        <dbReference type="Google" id="ProtNLM"/>
    </source>
</evidence>
<protein>
    <recommendedName>
        <fullName evidence="2">Transposase zinc-ribbon domain-containing protein</fullName>
    </recommendedName>
</protein>
<dbReference type="EMBL" id="BARU01001635">
    <property type="protein sequence ID" value="GAH19462.1"/>
    <property type="molecule type" value="Genomic_DNA"/>
</dbReference>